<name>A0A1N6DMC6_9BACT</name>
<dbReference type="STRING" id="536979.SAMN04488055_0906"/>
<reference evidence="2 3" key="1">
    <citation type="submission" date="2016-11" db="EMBL/GenBank/DDBJ databases">
        <authorList>
            <person name="Jaros S."/>
            <person name="Januszkiewicz K."/>
            <person name="Wedrychowicz H."/>
        </authorList>
    </citation>
    <scope>NUCLEOTIDE SEQUENCE [LARGE SCALE GENOMIC DNA]</scope>
    <source>
        <strain evidence="2 3">DSM 24787</strain>
    </source>
</reference>
<evidence type="ECO:0000313" key="3">
    <source>
        <dbReference type="Proteomes" id="UP000185003"/>
    </source>
</evidence>
<dbReference type="EMBL" id="FSRA01000001">
    <property type="protein sequence ID" value="SIN71877.1"/>
    <property type="molecule type" value="Genomic_DNA"/>
</dbReference>
<keyword evidence="3" id="KW-1185">Reference proteome</keyword>
<organism evidence="2 3">
    <name type="scientific">Chitinophaga niabensis</name>
    <dbReference type="NCBI Taxonomy" id="536979"/>
    <lineage>
        <taxon>Bacteria</taxon>
        <taxon>Pseudomonadati</taxon>
        <taxon>Bacteroidota</taxon>
        <taxon>Chitinophagia</taxon>
        <taxon>Chitinophagales</taxon>
        <taxon>Chitinophagaceae</taxon>
        <taxon>Chitinophaga</taxon>
    </lineage>
</organism>
<evidence type="ECO:0000313" key="2">
    <source>
        <dbReference type="EMBL" id="SIN71877.1"/>
    </source>
</evidence>
<proteinExistence type="predicted"/>
<sequence>MTRNPVTKISVRGMILFILVIANALVLKTALITGNEWWYLALVITIPLLLILLWLIRKP</sequence>
<dbReference type="Proteomes" id="UP000185003">
    <property type="component" value="Unassembled WGS sequence"/>
</dbReference>
<protein>
    <submittedName>
        <fullName evidence="2">Uncharacterized protein</fullName>
    </submittedName>
</protein>
<evidence type="ECO:0000256" key="1">
    <source>
        <dbReference type="SAM" id="Phobius"/>
    </source>
</evidence>
<feature type="transmembrane region" description="Helical" evidence="1">
    <location>
        <begin position="12"/>
        <end position="31"/>
    </location>
</feature>
<gene>
    <name evidence="2" type="ORF">SAMN04488055_0906</name>
</gene>
<keyword evidence="1" id="KW-0812">Transmembrane</keyword>
<keyword evidence="1" id="KW-1133">Transmembrane helix</keyword>
<feature type="transmembrane region" description="Helical" evidence="1">
    <location>
        <begin position="37"/>
        <end position="56"/>
    </location>
</feature>
<accession>A0A1N6DMC6</accession>
<keyword evidence="1" id="KW-0472">Membrane</keyword>
<dbReference type="AlphaFoldDB" id="A0A1N6DMC6"/>